<dbReference type="EMBL" id="CAJVCH010540375">
    <property type="protein sequence ID" value="CAG7826591.1"/>
    <property type="molecule type" value="Genomic_DNA"/>
</dbReference>
<name>A0A8J2L2V8_9HEXA</name>
<reference evidence="2" key="1">
    <citation type="submission" date="2021-06" db="EMBL/GenBank/DDBJ databases">
        <authorList>
            <person name="Hodson N. C."/>
            <person name="Mongue J. A."/>
            <person name="Jaron S. K."/>
        </authorList>
    </citation>
    <scope>NUCLEOTIDE SEQUENCE</scope>
</reference>
<protein>
    <submittedName>
        <fullName evidence="2">Uncharacterized protein</fullName>
    </submittedName>
</protein>
<gene>
    <name evidence="2" type="ORF">AFUS01_LOCUS36638</name>
</gene>
<feature type="region of interest" description="Disordered" evidence="1">
    <location>
        <begin position="221"/>
        <end position="257"/>
    </location>
</feature>
<dbReference type="AlphaFoldDB" id="A0A8J2L2V8"/>
<keyword evidence="3" id="KW-1185">Reference proteome</keyword>
<feature type="compositionally biased region" description="Basic and acidic residues" evidence="1">
    <location>
        <begin position="103"/>
        <end position="113"/>
    </location>
</feature>
<evidence type="ECO:0000313" key="3">
    <source>
        <dbReference type="Proteomes" id="UP000708208"/>
    </source>
</evidence>
<feature type="compositionally biased region" description="Low complexity" evidence="1">
    <location>
        <begin position="71"/>
        <end position="82"/>
    </location>
</feature>
<feature type="compositionally biased region" description="Basic and acidic residues" evidence="1">
    <location>
        <begin position="186"/>
        <end position="199"/>
    </location>
</feature>
<evidence type="ECO:0000256" key="1">
    <source>
        <dbReference type="SAM" id="MobiDB-lite"/>
    </source>
</evidence>
<feature type="compositionally biased region" description="Low complexity" evidence="1">
    <location>
        <begin position="27"/>
        <end position="37"/>
    </location>
</feature>
<dbReference type="OrthoDB" id="8251754at2759"/>
<comment type="caution">
    <text evidence="2">The sequence shown here is derived from an EMBL/GenBank/DDBJ whole genome shotgun (WGS) entry which is preliminary data.</text>
</comment>
<feature type="compositionally biased region" description="Basic and acidic residues" evidence="1">
    <location>
        <begin position="1"/>
        <end position="12"/>
    </location>
</feature>
<dbReference type="Proteomes" id="UP000708208">
    <property type="component" value="Unassembled WGS sequence"/>
</dbReference>
<organism evidence="2 3">
    <name type="scientific">Allacma fusca</name>
    <dbReference type="NCBI Taxonomy" id="39272"/>
    <lineage>
        <taxon>Eukaryota</taxon>
        <taxon>Metazoa</taxon>
        <taxon>Ecdysozoa</taxon>
        <taxon>Arthropoda</taxon>
        <taxon>Hexapoda</taxon>
        <taxon>Collembola</taxon>
        <taxon>Symphypleona</taxon>
        <taxon>Sminthuridae</taxon>
        <taxon>Allacma</taxon>
    </lineage>
</organism>
<evidence type="ECO:0000313" key="2">
    <source>
        <dbReference type="EMBL" id="CAG7826591.1"/>
    </source>
</evidence>
<feature type="region of interest" description="Disordered" evidence="1">
    <location>
        <begin position="1"/>
        <end position="201"/>
    </location>
</feature>
<proteinExistence type="predicted"/>
<feature type="compositionally biased region" description="Basic and acidic residues" evidence="1">
    <location>
        <begin position="140"/>
        <end position="174"/>
    </location>
</feature>
<sequence length="534" mass="61155">MPKTELPEKLHLESGQNEAKTENKNLQESQSQKQQQQDLASVDEAEQGQGQSYKIKKSVQALSDSSKSDKAGSSQNKENPNGGNPGKENKKPPGNTKMLVTDPYREKFVDKTNKKPTSIPVGPPQDNDRRFLSHLFINQKDADKKAQETREAAKRRIAKEKDRTHSKDNAKDRMIMSMVPGLPPTVKDEKSGKKDDTRPLLDITKGFQKLEKVKLAKARMNAGAKKDDNNGKSKKNQVAPSFRASERKPMTPHYLSKFSQTSIYEKGIDVSGQKQPQEVFKRKEITPEDFVTSAGQQLKLHELDEISGVFEVELLDGYTRKDPGESSKKNPSALGLVRTMQEEKEKEKQEFSKLEEFNIPNRGKIMTTLLETDFYTHNFNGLIRQYYSYVLRSYCLMNMQDRYRGLDKNAPCLSLIDISKLNTKDTEQQRRTDRALQCREENLQNLRAAARDSLHYRFLLEMTNNQSLTIPISIMHSILAETTPVVENVWRFYTSHLGKHHECTRQAGIHFVRLERRFEMYDHLGLGNGNINEY</sequence>
<accession>A0A8J2L2V8</accession>